<gene>
    <name evidence="2" type="ORF">PPRIM_AZ9-3.1.T0680134</name>
</gene>
<protein>
    <submittedName>
        <fullName evidence="2">Uncharacterized protein</fullName>
    </submittedName>
</protein>
<reference evidence="2" key="1">
    <citation type="submission" date="2021-01" db="EMBL/GenBank/DDBJ databases">
        <authorList>
            <consortium name="Genoscope - CEA"/>
            <person name="William W."/>
        </authorList>
    </citation>
    <scope>NUCLEOTIDE SEQUENCE</scope>
</reference>
<dbReference type="AlphaFoldDB" id="A0A8S1MZ76"/>
<dbReference type="EMBL" id="CAJJDM010000071">
    <property type="protein sequence ID" value="CAD8082736.1"/>
    <property type="molecule type" value="Genomic_DNA"/>
</dbReference>
<evidence type="ECO:0000313" key="2">
    <source>
        <dbReference type="EMBL" id="CAD8082736.1"/>
    </source>
</evidence>
<sequence length="292" mass="34630">MNPETDQLNYDQETPQIPYNYDVDGRFFLPISNQIYQKCYSQYTYHPPTFLLMPQQQIYQPCPQVKKQKKKKVNNKEVELLRARIMELEMRQPEVKIVKEVVTDTEQITKLEKELRMVKMQLEHEHDNNAQKDRIISELRAQIQKNDLSRSSSLVSLQTTLVERERQITKQDGIISQLQSEINLLRGELDDAHHHIDELQTTHEEVTVEKMTYLSKEAETWKQKFIILNREYHETQEKLMLTEAELESIKKGEVKEVKQIVVERKDNIGRTVDYKQSEQVQVRKSGFLSTLQ</sequence>
<proteinExistence type="predicted"/>
<comment type="caution">
    <text evidence="2">The sequence shown here is derived from an EMBL/GenBank/DDBJ whole genome shotgun (WGS) entry which is preliminary data.</text>
</comment>
<keyword evidence="3" id="KW-1185">Reference proteome</keyword>
<accession>A0A8S1MZ76</accession>
<evidence type="ECO:0000313" key="3">
    <source>
        <dbReference type="Proteomes" id="UP000688137"/>
    </source>
</evidence>
<evidence type="ECO:0000256" key="1">
    <source>
        <dbReference type="SAM" id="Coils"/>
    </source>
</evidence>
<organism evidence="2 3">
    <name type="scientific">Paramecium primaurelia</name>
    <dbReference type="NCBI Taxonomy" id="5886"/>
    <lineage>
        <taxon>Eukaryota</taxon>
        <taxon>Sar</taxon>
        <taxon>Alveolata</taxon>
        <taxon>Ciliophora</taxon>
        <taxon>Intramacronucleata</taxon>
        <taxon>Oligohymenophorea</taxon>
        <taxon>Peniculida</taxon>
        <taxon>Parameciidae</taxon>
        <taxon>Paramecium</taxon>
    </lineage>
</organism>
<keyword evidence="1" id="KW-0175">Coiled coil</keyword>
<feature type="coiled-coil region" evidence="1">
    <location>
        <begin position="71"/>
        <end position="128"/>
    </location>
</feature>
<dbReference type="Proteomes" id="UP000688137">
    <property type="component" value="Unassembled WGS sequence"/>
</dbReference>
<name>A0A8S1MZ76_PARPR</name>